<feature type="transmembrane region" description="Helical" evidence="7">
    <location>
        <begin position="148"/>
        <end position="167"/>
    </location>
</feature>
<evidence type="ECO:0000313" key="9">
    <source>
        <dbReference type="Proteomes" id="UP000627781"/>
    </source>
</evidence>
<accession>A0ABR8PR65</accession>
<keyword evidence="7" id="KW-1133">Transmembrane helix</keyword>
<dbReference type="EMBL" id="JACSRA010000005">
    <property type="protein sequence ID" value="MBD7910647.1"/>
    <property type="molecule type" value="Genomic_DNA"/>
</dbReference>
<gene>
    <name evidence="8" type="ORF">H9661_04665</name>
</gene>
<dbReference type="PANTHER" id="PTHR39188">
    <property type="entry name" value="MEMBRANE-ASSOCIATED ZINC METALLOPROTEASE M50B"/>
    <property type="match status" value="1"/>
</dbReference>
<evidence type="ECO:0000256" key="4">
    <source>
        <dbReference type="ARBA" id="ARBA00022801"/>
    </source>
</evidence>
<sequence>MKKKTKIFLLEFSILIVIGSFYSELLLGFIWVILHEITHIIVGRKFGIRAYDIQLHITGVSADIRDLDDLNEKEKLIVFLSGPLFNIGAIILLLWLKKYFNIDYIEKSIDTNLVLFIFNMLPAYPLDGIKAYEIVLGKKILYKRAKKILVNISFGVGIFLILLFFSTIYIHKVNFSLLLAAILITYSTFLEKEKTIYIIMGNLFRKRKRLIKEEYIENKSISVYYKKDLVKVLSLVDRNKFNSFFVLDDELQLLGVVYEDELIEALKEYGNITLEELLFKNKKDSIK</sequence>
<evidence type="ECO:0000256" key="6">
    <source>
        <dbReference type="ARBA" id="ARBA00023049"/>
    </source>
</evidence>
<keyword evidence="7" id="KW-0812">Transmembrane</keyword>
<comment type="cofactor">
    <cofactor evidence="1">
        <name>Zn(2+)</name>
        <dbReference type="ChEBI" id="CHEBI:29105"/>
    </cofactor>
</comment>
<evidence type="ECO:0000256" key="1">
    <source>
        <dbReference type="ARBA" id="ARBA00001947"/>
    </source>
</evidence>
<organism evidence="8 9">
    <name type="scientific">Clostridium cibarium</name>
    <dbReference type="NCBI Taxonomy" id="2762247"/>
    <lineage>
        <taxon>Bacteria</taxon>
        <taxon>Bacillati</taxon>
        <taxon>Bacillota</taxon>
        <taxon>Clostridia</taxon>
        <taxon>Eubacteriales</taxon>
        <taxon>Clostridiaceae</taxon>
        <taxon>Clostridium</taxon>
    </lineage>
</organism>
<reference evidence="8 9" key="1">
    <citation type="submission" date="2020-08" db="EMBL/GenBank/DDBJ databases">
        <title>A Genomic Blueprint of the Chicken Gut Microbiome.</title>
        <authorList>
            <person name="Gilroy R."/>
            <person name="Ravi A."/>
            <person name="Getino M."/>
            <person name="Pursley I."/>
            <person name="Horton D.L."/>
            <person name="Alikhan N.-F."/>
            <person name="Baker D."/>
            <person name="Gharbi K."/>
            <person name="Hall N."/>
            <person name="Watson M."/>
            <person name="Adriaenssens E.M."/>
            <person name="Foster-Nyarko E."/>
            <person name="Jarju S."/>
            <person name="Secka A."/>
            <person name="Antonio M."/>
            <person name="Oren A."/>
            <person name="Chaudhuri R."/>
            <person name="La Ragione R.M."/>
            <person name="Hildebrand F."/>
            <person name="Pallen M.J."/>
        </authorList>
    </citation>
    <scope>NUCLEOTIDE SEQUENCE [LARGE SCALE GENOMIC DNA]</scope>
    <source>
        <strain evidence="8 9">Sa3CVN1</strain>
    </source>
</reference>
<dbReference type="Gene3D" id="3.10.580.10">
    <property type="entry name" value="CBS-domain"/>
    <property type="match status" value="1"/>
</dbReference>
<evidence type="ECO:0000256" key="3">
    <source>
        <dbReference type="ARBA" id="ARBA00022670"/>
    </source>
</evidence>
<dbReference type="PANTHER" id="PTHR39188:SF3">
    <property type="entry name" value="STAGE IV SPORULATION PROTEIN FB"/>
    <property type="match status" value="1"/>
</dbReference>
<proteinExistence type="inferred from homology"/>
<keyword evidence="6" id="KW-0482">Metalloprotease</keyword>
<keyword evidence="9" id="KW-1185">Reference proteome</keyword>
<evidence type="ECO:0000256" key="5">
    <source>
        <dbReference type="ARBA" id="ARBA00022833"/>
    </source>
</evidence>
<feature type="transmembrane region" description="Helical" evidence="7">
    <location>
        <begin position="12"/>
        <end position="34"/>
    </location>
</feature>
<feature type="transmembrane region" description="Helical" evidence="7">
    <location>
        <begin position="173"/>
        <end position="190"/>
    </location>
</feature>
<feature type="transmembrane region" description="Helical" evidence="7">
    <location>
        <begin position="76"/>
        <end position="96"/>
    </location>
</feature>
<comment type="caution">
    <text evidence="8">The sequence shown here is derived from an EMBL/GenBank/DDBJ whole genome shotgun (WGS) entry which is preliminary data.</text>
</comment>
<keyword evidence="7" id="KW-0472">Membrane</keyword>
<keyword evidence="3" id="KW-0645">Protease</keyword>
<dbReference type="Proteomes" id="UP000627781">
    <property type="component" value="Unassembled WGS sequence"/>
</dbReference>
<evidence type="ECO:0000313" key="8">
    <source>
        <dbReference type="EMBL" id="MBD7910647.1"/>
    </source>
</evidence>
<dbReference type="SUPFAM" id="SSF54631">
    <property type="entry name" value="CBS-domain pair"/>
    <property type="match status" value="1"/>
</dbReference>
<protein>
    <submittedName>
        <fullName evidence="8">Peptidase M50</fullName>
    </submittedName>
</protein>
<dbReference type="InterPro" id="IPR046342">
    <property type="entry name" value="CBS_dom_sf"/>
</dbReference>
<comment type="similarity">
    <text evidence="2">Belongs to the peptidase M50B family.</text>
</comment>
<keyword evidence="5" id="KW-0862">Zinc</keyword>
<dbReference type="RefSeq" id="WP_143315632.1">
    <property type="nucleotide sequence ID" value="NZ_JACSRA010000005.1"/>
</dbReference>
<evidence type="ECO:0000256" key="7">
    <source>
        <dbReference type="SAM" id="Phobius"/>
    </source>
</evidence>
<name>A0ABR8PR65_9CLOT</name>
<evidence type="ECO:0000256" key="2">
    <source>
        <dbReference type="ARBA" id="ARBA00007931"/>
    </source>
</evidence>
<keyword evidence="4" id="KW-0378">Hydrolase</keyword>